<keyword evidence="3" id="KW-1185">Reference proteome</keyword>
<evidence type="ECO:0000313" key="2">
    <source>
        <dbReference type="EMBL" id="KAK1287327.1"/>
    </source>
</evidence>
<proteinExistence type="predicted"/>
<dbReference type="GO" id="GO:0016301">
    <property type="term" value="F:kinase activity"/>
    <property type="evidence" value="ECO:0007669"/>
    <property type="project" value="UniProtKB-KW"/>
</dbReference>
<evidence type="ECO:0000313" key="3">
    <source>
        <dbReference type="Proteomes" id="UP001180020"/>
    </source>
</evidence>
<keyword evidence="2" id="KW-0808">Transferase</keyword>
<dbReference type="Pfam" id="PF03109">
    <property type="entry name" value="ABC1"/>
    <property type="match status" value="1"/>
</dbReference>
<keyword evidence="2" id="KW-0418">Kinase</keyword>
<gene>
    <name evidence="2" type="ORF">QJS10_CPB19g01619</name>
</gene>
<accession>A0AAV9CEZ2</accession>
<protein>
    <submittedName>
        <fullName evidence="2">AarF domain-containing protein kinase</fullName>
    </submittedName>
</protein>
<evidence type="ECO:0000259" key="1">
    <source>
        <dbReference type="Pfam" id="PF03109"/>
    </source>
</evidence>
<dbReference type="Proteomes" id="UP001180020">
    <property type="component" value="Unassembled WGS sequence"/>
</dbReference>
<sequence length="255" mass="29310">MPASNSMNIGIRKDMFKCGRIQILQKLREIRSRFDFVQEAKNSERTAKNFEKKKFIRVPRVYWDLTTKQVLTMQFCDGHKVDDVEYLKEIGINPAKILNDKAIKQVAKALVELFAEMIFVHGFLHGDPHPDSHKIQDLGEKFGVGKYSRYFPVIFMGRTIDSKSAIGREMSLEEKSKLKHELKLLKMDDISSFMESLPTDFLAILRADGHLRSIISKLGAPQHVRLLSYAKYAVYGLTIEPNTQSDYTITGMYEV</sequence>
<dbReference type="PANTHER" id="PTHR43173">
    <property type="entry name" value="ABC1 FAMILY PROTEIN"/>
    <property type="match status" value="1"/>
</dbReference>
<feature type="domain" description="ABC1 atypical kinase-like" evidence="1">
    <location>
        <begin position="28"/>
        <end position="130"/>
    </location>
</feature>
<reference evidence="2" key="2">
    <citation type="submission" date="2023-06" db="EMBL/GenBank/DDBJ databases">
        <authorList>
            <person name="Ma L."/>
            <person name="Liu K.-W."/>
            <person name="Li Z."/>
            <person name="Hsiao Y.-Y."/>
            <person name="Qi Y."/>
            <person name="Fu T."/>
            <person name="Tang G."/>
            <person name="Zhang D."/>
            <person name="Sun W.-H."/>
            <person name="Liu D.-K."/>
            <person name="Li Y."/>
            <person name="Chen G.-Z."/>
            <person name="Liu X.-D."/>
            <person name="Liao X.-Y."/>
            <person name="Jiang Y.-T."/>
            <person name="Yu X."/>
            <person name="Hao Y."/>
            <person name="Huang J."/>
            <person name="Zhao X.-W."/>
            <person name="Ke S."/>
            <person name="Chen Y.-Y."/>
            <person name="Wu W.-L."/>
            <person name="Hsu J.-L."/>
            <person name="Lin Y.-F."/>
            <person name="Huang M.-D."/>
            <person name="Li C.-Y."/>
            <person name="Huang L."/>
            <person name="Wang Z.-W."/>
            <person name="Zhao X."/>
            <person name="Zhong W.-Y."/>
            <person name="Peng D.-H."/>
            <person name="Ahmad S."/>
            <person name="Lan S."/>
            <person name="Zhang J.-S."/>
            <person name="Tsai W.-C."/>
            <person name="Van De Peer Y."/>
            <person name="Liu Z.-J."/>
        </authorList>
    </citation>
    <scope>NUCLEOTIDE SEQUENCE</scope>
    <source>
        <strain evidence="2">CP</strain>
        <tissue evidence="2">Leaves</tissue>
    </source>
</reference>
<comment type="caution">
    <text evidence="2">The sequence shown here is derived from an EMBL/GenBank/DDBJ whole genome shotgun (WGS) entry which is preliminary data.</text>
</comment>
<dbReference type="EMBL" id="JAUJYO010000019">
    <property type="protein sequence ID" value="KAK1287327.1"/>
    <property type="molecule type" value="Genomic_DNA"/>
</dbReference>
<dbReference type="SUPFAM" id="SSF56112">
    <property type="entry name" value="Protein kinase-like (PK-like)"/>
    <property type="match status" value="1"/>
</dbReference>
<dbReference type="InterPro" id="IPR011009">
    <property type="entry name" value="Kinase-like_dom_sf"/>
</dbReference>
<organism evidence="2 3">
    <name type="scientific">Acorus calamus</name>
    <name type="common">Sweet flag</name>
    <dbReference type="NCBI Taxonomy" id="4465"/>
    <lineage>
        <taxon>Eukaryota</taxon>
        <taxon>Viridiplantae</taxon>
        <taxon>Streptophyta</taxon>
        <taxon>Embryophyta</taxon>
        <taxon>Tracheophyta</taxon>
        <taxon>Spermatophyta</taxon>
        <taxon>Magnoliopsida</taxon>
        <taxon>Liliopsida</taxon>
        <taxon>Acoraceae</taxon>
        <taxon>Acorus</taxon>
    </lineage>
</organism>
<dbReference type="PANTHER" id="PTHR43173:SF28">
    <property type="entry name" value="AARF DOMAIN CONTAINING KINASE 5"/>
    <property type="match status" value="1"/>
</dbReference>
<reference evidence="2" key="1">
    <citation type="journal article" date="2023" name="Nat. Commun.">
        <title>Diploid and tetraploid genomes of Acorus and the evolution of monocots.</title>
        <authorList>
            <person name="Ma L."/>
            <person name="Liu K.W."/>
            <person name="Li Z."/>
            <person name="Hsiao Y.Y."/>
            <person name="Qi Y."/>
            <person name="Fu T."/>
            <person name="Tang G.D."/>
            <person name="Zhang D."/>
            <person name="Sun W.H."/>
            <person name="Liu D.K."/>
            <person name="Li Y."/>
            <person name="Chen G.Z."/>
            <person name="Liu X.D."/>
            <person name="Liao X.Y."/>
            <person name="Jiang Y.T."/>
            <person name="Yu X."/>
            <person name="Hao Y."/>
            <person name="Huang J."/>
            <person name="Zhao X.W."/>
            <person name="Ke S."/>
            <person name="Chen Y.Y."/>
            <person name="Wu W.L."/>
            <person name="Hsu J.L."/>
            <person name="Lin Y.F."/>
            <person name="Huang M.D."/>
            <person name="Li C.Y."/>
            <person name="Huang L."/>
            <person name="Wang Z.W."/>
            <person name="Zhao X."/>
            <person name="Zhong W.Y."/>
            <person name="Peng D.H."/>
            <person name="Ahmad S."/>
            <person name="Lan S."/>
            <person name="Zhang J.S."/>
            <person name="Tsai W.C."/>
            <person name="Van de Peer Y."/>
            <person name="Liu Z.J."/>
        </authorList>
    </citation>
    <scope>NUCLEOTIDE SEQUENCE</scope>
    <source>
        <strain evidence="2">CP</strain>
    </source>
</reference>
<name>A0AAV9CEZ2_ACOCL</name>
<dbReference type="InterPro" id="IPR004147">
    <property type="entry name" value="ABC1_dom"/>
</dbReference>
<dbReference type="AlphaFoldDB" id="A0AAV9CEZ2"/>
<dbReference type="InterPro" id="IPR051130">
    <property type="entry name" value="Mito_struct-func_regulator"/>
</dbReference>